<evidence type="ECO:0000313" key="2">
    <source>
        <dbReference type="Proteomes" id="UP000824755"/>
    </source>
</evidence>
<dbReference type="Proteomes" id="UP000824755">
    <property type="component" value="Chromosome"/>
</dbReference>
<evidence type="ECO:0000313" key="1">
    <source>
        <dbReference type="EMBL" id="QYR52455.1"/>
    </source>
</evidence>
<name>A0ABX8WLF3_9GAMM</name>
<organism evidence="1 2">
    <name type="scientific">Lysobacter soyae</name>
    <dbReference type="NCBI Taxonomy" id="2764185"/>
    <lineage>
        <taxon>Bacteria</taxon>
        <taxon>Pseudomonadati</taxon>
        <taxon>Pseudomonadota</taxon>
        <taxon>Gammaproteobacteria</taxon>
        <taxon>Lysobacterales</taxon>
        <taxon>Lysobacteraceae</taxon>
        <taxon>Lysobacter</taxon>
    </lineage>
</organism>
<gene>
    <name evidence="1" type="ORF">H8L67_07580</name>
</gene>
<protein>
    <submittedName>
        <fullName evidence="1">Uncharacterized protein</fullName>
    </submittedName>
</protein>
<reference evidence="1 2" key="1">
    <citation type="submission" date="2021-08" db="EMBL/GenBank/DDBJ databases">
        <title>Lysobacter sp. strain CJ11 Genome sequencing and assembly.</title>
        <authorList>
            <person name="Kim I."/>
        </authorList>
    </citation>
    <scope>NUCLEOTIDE SEQUENCE [LARGE SCALE GENOMIC DNA]</scope>
    <source>
        <strain evidence="1 2">CJ11</strain>
    </source>
</reference>
<dbReference type="EMBL" id="CP080544">
    <property type="protein sequence ID" value="QYR52455.1"/>
    <property type="molecule type" value="Genomic_DNA"/>
</dbReference>
<keyword evidence="2" id="KW-1185">Reference proteome</keyword>
<proteinExistence type="predicted"/>
<dbReference type="RefSeq" id="WP_220379240.1">
    <property type="nucleotide sequence ID" value="NZ_CP080544.1"/>
</dbReference>
<accession>A0ABX8WLF3</accession>
<sequence length="119" mass="12906">MNDVAPAPAFDPTQVLHALKHQDVDGAIEAGLMQAPPFSALCGMGMSATDAHMIEDAATQRRSAWAARERFNQRNARVAARKHARENAHALKRDETTKLPPAANAALLRVLARARKSDT</sequence>